<gene>
    <name evidence="4" type="ORF">SAMN02746068_02221</name>
</gene>
<accession>A0A1K2HKE1</accession>
<evidence type="ECO:0000256" key="2">
    <source>
        <dbReference type="ARBA" id="ARBA00022457"/>
    </source>
</evidence>
<dbReference type="PROSITE" id="PS50173">
    <property type="entry name" value="UMUC"/>
    <property type="match status" value="1"/>
</dbReference>
<dbReference type="InterPro" id="IPR001126">
    <property type="entry name" value="UmuC"/>
</dbReference>
<name>A0A1K2HKE1_9LACT</name>
<dbReference type="SUPFAM" id="SSF56672">
    <property type="entry name" value="DNA/RNA polymerases"/>
    <property type="match status" value="1"/>
</dbReference>
<feature type="domain" description="UmuC" evidence="3">
    <location>
        <begin position="49"/>
        <end position="127"/>
    </location>
</feature>
<dbReference type="InterPro" id="IPR043502">
    <property type="entry name" value="DNA/RNA_pol_sf"/>
</dbReference>
<evidence type="ECO:0000313" key="4">
    <source>
        <dbReference type="EMBL" id="SFZ77247.1"/>
    </source>
</evidence>
<dbReference type="STRING" id="1122154.SAMN02746068_02221"/>
<comment type="similarity">
    <text evidence="1">Belongs to the DNA polymerase type-Y family.</text>
</comment>
<reference evidence="4 5" key="1">
    <citation type="submission" date="2016-11" db="EMBL/GenBank/DDBJ databases">
        <authorList>
            <person name="Jaros S."/>
            <person name="Januszkiewicz K."/>
            <person name="Wedrychowicz H."/>
        </authorList>
    </citation>
    <scope>NUCLEOTIDE SEQUENCE [LARGE SCALE GENOMIC DNA]</scope>
    <source>
        <strain evidence="4 5">DSM 22330</strain>
    </source>
</reference>
<evidence type="ECO:0000313" key="5">
    <source>
        <dbReference type="Proteomes" id="UP000185655"/>
    </source>
</evidence>
<evidence type="ECO:0000259" key="3">
    <source>
        <dbReference type="PROSITE" id="PS50173"/>
    </source>
</evidence>
<evidence type="ECO:0000256" key="1">
    <source>
        <dbReference type="ARBA" id="ARBA00010945"/>
    </source>
</evidence>
<dbReference type="AlphaFoldDB" id="A0A1K2HKE1"/>
<dbReference type="Gene3D" id="3.30.70.270">
    <property type="match status" value="1"/>
</dbReference>
<dbReference type="EMBL" id="FPKS01000038">
    <property type="protein sequence ID" value="SFZ77247.1"/>
    <property type="molecule type" value="Genomic_DNA"/>
</dbReference>
<keyword evidence="2" id="KW-0515">Mutator protein</keyword>
<sequence length="230" mass="25495">MVVIRGALNYSNYYRTAPRDWLNKVAPPSISDVAFIESWAKRTKIVQPRMSKYIEKNIEIQHVIQNFASPEDIFWYSIDEGFVDLTSSLNYFYDKSLPAEVKLDKLSRKIQLAILKKTGIYSTVGMSIGNPLSDHILSLFRSGYSGGSVRRIGVSFGGLCTEEVKLISLFDTFDKKVANTEVLQGAIDEIRSQYGFLALQKATSLLDGSRVVARSKLVGGHSAGGLDGLT</sequence>
<dbReference type="InterPro" id="IPR043128">
    <property type="entry name" value="Rev_trsase/Diguanyl_cyclase"/>
</dbReference>
<organism evidence="4 5">
    <name type="scientific">Pseudolactococcus chungangensis CAU 28 = DSM 22330</name>
    <dbReference type="NCBI Taxonomy" id="1122154"/>
    <lineage>
        <taxon>Bacteria</taxon>
        <taxon>Bacillati</taxon>
        <taxon>Bacillota</taxon>
        <taxon>Bacilli</taxon>
        <taxon>Lactobacillales</taxon>
        <taxon>Streptococcaceae</taxon>
        <taxon>Pseudolactococcus</taxon>
    </lineage>
</organism>
<dbReference type="GO" id="GO:0006281">
    <property type="term" value="P:DNA repair"/>
    <property type="evidence" value="ECO:0007669"/>
    <property type="project" value="InterPro"/>
</dbReference>
<proteinExistence type="inferred from homology"/>
<dbReference type="Pfam" id="PF00817">
    <property type="entry name" value="IMS"/>
    <property type="match status" value="1"/>
</dbReference>
<protein>
    <submittedName>
        <fullName evidence="4">ImpB/mucB/samB family protein</fullName>
    </submittedName>
</protein>
<dbReference type="Proteomes" id="UP000185655">
    <property type="component" value="Unassembled WGS sequence"/>
</dbReference>